<keyword evidence="6 7" id="KW-0539">Nucleus</keyword>
<name>A0A2N5RXP6_9BASI</name>
<dbReference type="GO" id="GO:0006406">
    <property type="term" value="P:mRNA export from nucleus"/>
    <property type="evidence" value="ECO:0007669"/>
    <property type="project" value="TreeGrafter"/>
</dbReference>
<keyword evidence="5 7" id="KW-0906">Nuclear pore complex</keyword>
<dbReference type="GO" id="GO:0031965">
    <property type="term" value="C:nuclear membrane"/>
    <property type="evidence" value="ECO:0007669"/>
    <property type="project" value="UniProtKB-SubCell"/>
</dbReference>
<accession>A0A2N5RXP6</accession>
<organism evidence="9 10">
    <name type="scientific">Puccinia coronata f. sp. avenae</name>
    <dbReference type="NCBI Taxonomy" id="200324"/>
    <lineage>
        <taxon>Eukaryota</taxon>
        <taxon>Fungi</taxon>
        <taxon>Dikarya</taxon>
        <taxon>Basidiomycota</taxon>
        <taxon>Pucciniomycotina</taxon>
        <taxon>Pucciniomycetes</taxon>
        <taxon>Pucciniales</taxon>
        <taxon>Pucciniaceae</taxon>
        <taxon>Puccinia</taxon>
    </lineage>
</organism>
<keyword evidence="7" id="KW-0472">Membrane</keyword>
<evidence type="ECO:0000256" key="7">
    <source>
        <dbReference type="RuleBase" id="RU365072"/>
    </source>
</evidence>
<protein>
    <recommendedName>
        <fullName evidence="7">Nuclear pore complex protein</fullName>
    </recommendedName>
</protein>
<dbReference type="Gene3D" id="1.10.3450.20">
    <property type="match status" value="1"/>
</dbReference>
<keyword evidence="10" id="KW-1185">Reference proteome</keyword>
<dbReference type="InterPro" id="IPR007252">
    <property type="entry name" value="Nup84/Nup107"/>
</dbReference>
<feature type="compositionally biased region" description="Polar residues" evidence="8">
    <location>
        <begin position="441"/>
        <end position="455"/>
    </location>
</feature>
<evidence type="ECO:0000256" key="1">
    <source>
        <dbReference type="ARBA" id="ARBA00022448"/>
    </source>
</evidence>
<dbReference type="EMBL" id="PGCJ01001392">
    <property type="protein sequence ID" value="PLW05765.1"/>
    <property type="molecule type" value="Genomic_DNA"/>
</dbReference>
<dbReference type="Proteomes" id="UP000235388">
    <property type="component" value="Unassembled WGS sequence"/>
</dbReference>
<dbReference type="GO" id="GO:0006606">
    <property type="term" value="P:protein import into nucleus"/>
    <property type="evidence" value="ECO:0007669"/>
    <property type="project" value="TreeGrafter"/>
</dbReference>
<keyword evidence="1 7" id="KW-0813">Transport</keyword>
<evidence type="ECO:0000256" key="8">
    <source>
        <dbReference type="SAM" id="MobiDB-lite"/>
    </source>
</evidence>
<comment type="similarity">
    <text evidence="7">Belongs to the nucleoporin Nup84/Nup107 family.</text>
</comment>
<evidence type="ECO:0000256" key="3">
    <source>
        <dbReference type="ARBA" id="ARBA00022927"/>
    </source>
</evidence>
<comment type="function">
    <text evidence="7">Functions as a component of the nuclear pore complex (NPC).</text>
</comment>
<feature type="compositionally biased region" description="Polar residues" evidence="8">
    <location>
        <begin position="217"/>
        <end position="231"/>
    </location>
</feature>
<evidence type="ECO:0000256" key="2">
    <source>
        <dbReference type="ARBA" id="ARBA00022816"/>
    </source>
</evidence>
<evidence type="ECO:0000313" key="9">
    <source>
        <dbReference type="EMBL" id="PLW05765.1"/>
    </source>
</evidence>
<evidence type="ECO:0000256" key="6">
    <source>
        <dbReference type="ARBA" id="ARBA00023242"/>
    </source>
</evidence>
<feature type="region of interest" description="Disordered" evidence="8">
    <location>
        <begin position="429"/>
        <end position="463"/>
    </location>
</feature>
<gene>
    <name evidence="9" type="ORF">PCANC_25632</name>
</gene>
<dbReference type="AlphaFoldDB" id="A0A2N5RXP6"/>
<keyword evidence="4 7" id="KW-0811">Translocation</keyword>
<dbReference type="STRING" id="200324.A0A2N5RXP6"/>
<dbReference type="Pfam" id="PF04121">
    <property type="entry name" value="Nup84_Nup100"/>
    <property type="match status" value="2"/>
</dbReference>
<keyword evidence="2" id="KW-0509">mRNA transport</keyword>
<evidence type="ECO:0000256" key="4">
    <source>
        <dbReference type="ARBA" id="ARBA00023010"/>
    </source>
</evidence>
<dbReference type="GO" id="GO:0017056">
    <property type="term" value="F:structural constituent of nuclear pore"/>
    <property type="evidence" value="ECO:0007669"/>
    <property type="project" value="UniProtKB-UniRule"/>
</dbReference>
<comment type="caution">
    <text evidence="9">The sequence shown here is derived from an EMBL/GenBank/DDBJ whole genome shotgun (WGS) entry which is preliminary data.</text>
</comment>
<dbReference type="GO" id="GO:0000973">
    <property type="term" value="P:post-transcriptional tethering of RNA polymerase II gene DNA at nuclear periphery"/>
    <property type="evidence" value="ECO:0007669"/>
    <property type="project" value="TreeGrafter"/>
</dbReference>
<dbReference type="PANTHER" id="PTHR13003">
    <property type="entry name" value="NUP107-RELATED"/>
    <property type="match status" value="1"/>
</dbReference>
<dbReference type="GO" id="GO:0031080">
    <property type="term" value="C:nuclear pore outer ring"/>
    <property type="evidence" value="ECO:0007669"/>
    <property type="project" value="TreeGrafter"/>
</dbReference>
<comment type="subcellular location">
    <subcellularLocation>
        <location evidence="7">Nucleus</location>
        <location evidence="7">Nuclear pore complex</location>
    </subcellularLocation>
    <subcellularLocation>
        <location evidence="7">Nucleus membrane</location>
    </subcellularLocation>
</comment>
<dbReference type="PANTHER" id="PTHR13003:SF2">
    <property type="entry name" value="NUCLEAR PORE COMPLEX PROTEIN NUP107"/>
    <property type="match status" value="1"/>
</dbReference>
<proteinExistence type="inferred from homology"/>
<dbReference type="OrthoDB" id="3098at2759"/>
<keyword evidence="3" id="KW-0653">Protein transport</keyword>
<comment type="subunit">
    <text evidence="7">Part of the nuclear pore complex (NPC).</text>
</comment>
<dbReference type="FunFam" id="1.20.190.50:FF:000004">
    <property type="entry name" value="Nuclear pore complex protein"/>
    <property type="match status" value="1"/>
</dbReference>
<evidence type="ECO:0000313" key="10">
    <source>
        <dbReference type="Proteomes" id="UP000235388"/>
    </source>
</evidence>
<sequence>MYIEPIVFAANFFEDELDAVCRSHKMSLMAIQPAQSFSLTAENETDEFSLFANALKVLRVDDIDPLDPEHGPAAVWKRICDSKLENRNSHLSPEQKESWNLERNTWQLVQMLYTERTAPSQSSSSKLMSNPYLPPLKVVNIHLSKSKDLLELSTFRDWLHTCPSHTHPAEIRRGYWPYTKASIKHAHQKYPHSDSRQPSGKSSAFHSMDPDAPLRASSHQTSLRSQTLQTRDNPRFVADTNHVQEKGELEQLDQEYDRAMVKTLYEYVRAGEMALALDFCRQCDHPWRAASLAGGQLFNDPPLADFENGSSLPQDEILPDAELLDSALNENPNLPPYDRTLRSGCLNRKLWKSMCLHMSSNKSLPTYEQALYGALAGETSSVLPVCYTWEDYIWCHINSIFETQVEQILESNQLGYYWTHEALPSAENHEANASEDENMMAASNQSHNASRNNLPERSLDDSQPDIKSAMSKAFDKILRSENTSLAESARNPFHVAQMWLAIDKINDLFTSFSDRLKSASEDFTREHLSHLLRFFSHLILFLRSINEQVDSEAANAILRGYVQLLEMENKHNLIAFYVAELQPESGVETYAKYLISLGPSADLPTRRVALLRALEHGLDLSRVACTAVKLTLQEITRTSLESNREHGLNKFSHQLTDKQRELIRSLEWLIIDPVTYLEALIQADSLIRYFLTAGHPHAAREVVLSVPADVLSVIAQSQDPLAEAETGGAIENTRNAILEFTQYRDFFDCLALHEQVDEILSQRPMDGATTSDTQAFTQALKEMCDHLYTAVVGILSSEWLQDIQFNPVENNEEQEQTADRRVAELKLIRNIYIPELVFRLHDALVESGTYVVTNLRRALDLATLVANESYKNYAEFLPPELDVPGAHKNSQRKMKDYLRALRVVHLMILKSSGVHPLRPTSK</sequence>
<feature type="compositionally biased region" description="Polar residues" evidence="8">
    <location>
        <begin position="196"/>
        <end position="205"/>
    </location>
</feature>
<evidence type="ECO:0000256" key="5">
    <source>
        <dbReference type="ARBA" id="ARBA00023132"/>
    </source>
</evidence>
<dbReference type="Gene3D" id="1.20.190.50">
    <property type="match status" value="1"/>
</dbReference>
<feature type="region of interest" description="Disordered" evidence="8">
    <location>
        <begin position="186"/>
        <end position="244"/>
    </location>
</feature>
<reference evidence="9 10" key="1">
    <citation type="submission" date="2017-11" db="EMBL/GenBank/DDBJ databases">
        <title>De novo assembly and phasing of dikaryotic genomes from two isolates of Puccinia coronata f. sp. avenae, the causal agent of oat crown rust.</title>
        <authorList>
            <person name="Miller M.E."/>
            <person name="Zhang Y."/>
            <person name="Omidvar V."/>
            <person name="Sperschneider J."/>
            <person name="Schwessinger B."/>
            <person name="Raley C."/>
            <person name="Palmer J.M."/>
            <person name="Garnica D."/>
            <person name="Upadhyaya N."/>
            <person name="Rathjen J."/>
            <person name="Taylor J.M."/>
            <person name="Park R.F."/>
            <person name="Dodds P.N."/>
            <person name="Hirsch C.D."/>
            <person name="Kianian S.F."/>
            <person name="Figueroa M."/>
        </authorList>
    </citation>
    <scope>NUCLEOTIDE SEQUENCE [LARGE SCALE GENOMIC DNA]</scope>
    <source>
        <strain evidence="9">12NC29</strain>
    </source>
</reference>